<comment type="caution">
    <text evidence="1">The sequence shown here is derived from an EMBL/GenBank/DDBJ whole genome shotgun (WGS) entry which is preliminary data.</text>
</comment>
<proteinExistence type="predicted"/>
<dbReference type="AlphaFoldDB" id="A0AAD9RIC4"/>
<protein>
    <submittedName>
        <fullName evidence="1">Uncharacterized protein</fullName>
    </submittedName>
</protein>
<dbReference type="EMBL" id="JAIFRP010000062">
    <property type="protein sequence ID" value="KAK2580304.1"/>
    <property type="molecule type" value="Genomic_DNA"/>
</dbReference>
<reference evidence="1" key="2">
    <citation type="journal article" date="2023" name="Commun. Biol.">
        <title>Intrasexual cuticular hydrocarbon dimorphism in a wasp sheds light on hydrocarbon biosynthesis genes in Hymenoptera.</title>
        <authorList>
            <person name="Moris V.C."/>
            <person name="Podsiadlowski L."/>
            <person name="Martin S."/>
            <person name="Oeyen J.P."/>
            <person name="Donath A."/>
            <person name="Petersen M."/>
            <person name="Wilbrandt J."/>
            <person name="Misof B."/>
            <person name="Liedtke D."/>
            <person name="Thamm M."/>
            <person name="Scheiner R."/>
            <person name="Schmitt T."/>
            <person name="Niehuis O."/>
        </authorList>
    </citation>
    <scope>NUCLEOTIDE SEQUENCE</scope>
    <source>
        <strain evidence="1">GBR_01_08_01A</strain>
    </source>
</reference>
<evidence type="ECO:0000313" key="2">
    <source>
        <dbReference type="Proteomes" id="UP001258017"/>
    </source>
</evidence>
<reference evidence="1" key="1">
    <citation type="submission" date="2021-08" db="EMBL/GenBank/DDBJ databases">
        <authorList>
            <person name="Misof B."/>
            <person name="Oliver O."/>
            <person name="Podsiadlowski L."/>
            <person name="Donath A."/>
            <person name="Peters R."/>
            <person name="Mayer C."/>
            <person name="Rust J."/>
            <person name="Gunkel S."/>
            <person name="Lesny P."/>
            <person name="Martin S."/>
            <person name="Oeyen J.P."/>
            <person name="Petersen M."/>
            <person name="Panagiotis P."/>
            <person name="Wilbrandt J."/>
            <person name="Tanja T."/>
        </authorList>
    </citation>
    <scope>NUCLEOTIDE SEQUENCE</scope>
    <source>
        <strain evidence="1">GBR_01_08_01A</strain>
        <tissue evidence="1">Thorax + abdomen</tissue>
    </source>
</reference>
<keyword evidence="2" id="KW-1185">Reference proteome</keyword>
<sequence length="115" mass="13128">MGGRARGPISVFPWHSWGDLEMRKIINIVLRTKERLVWTHPALTPLSNSSGMQRSLKSFFGFMWSVIGLVAHVGVKSHHILPQFIIFNFSADLHARSLNRKTEKEVRPSVLHSRS</sequence>
<evidence type="ECO:0000313" key="1">
    <source>
        <dbReference type="EMBL" id="KAK2580304.1"/>
    </source>
</evidence>
<dbReference type="Proteomes" id="UP001258017">
    <property type="component" value="Unassembled WGS sequence"/>
</dbReference>
<accession>A0AAD9RIC4</accession>
<gene>
    <name evidence="1" type="ORF">KPH14_012543</name>
</gene>
<name>A0AAD9RIC4_9HYME</name>
<organism evidence="1 2">
    <name type="scientific">Odynerus spinipes</name>
    <dbReference type="NCBI Taxonomy" id="1348599"/>
    <lineage>
        <taxon>Eukaryota</taxon>
        <taxon>Metazoa</taxon>
        <taxon>Ecdysozoa</taxon>
        <taxon>Arthropoda</taxon>
        <taxon>Hexapoda</taxon>
        <taxon>Insecta</taxon>
        <taxon>Pterygota</taxon>
        <taxon>Neoptera</taxon>
        <taxon>Endopterygota</taxon>
        <taxon>Hymenoptera</taxon>
        <taxon>Apocrita</taxon>
        <taxon>Aculeata</taxon>
        <taxon>Vespoidea</taxon>
        <taxon>Vespidae</taxon>
        <taxon>Eumeninae</taxon>
        <taxon>Odynerus</taxon>
    </lineage>
</organism>